<proteinExistence type="predicted"/>
<dbReference type="AlphaFoldDB" id="A0AAV1EC25"/>
<dbReference type="EMBL" id="OX459126">
    <property type="protein sequence ID" value="CAI9117206.1"/>
    <property type="molecule type" value="Genomic_DNA"/>
</dbReference>
<dbReference type="Proteomes" id="UP001161247">
    <property type="component" value="Chromosome 9"/>
</dbReference>
<reference evidence="2" key="1">
    <citation type="submission" date="2023-03" db="EMBL/GenBank/DDBJ databases">
        <authorList>
            <person name="Julca I."/>
        </authorList>
    </citation>
    <scope>NUCLEOTIDE SEQUENCE</scope>
</reference>
<dbReference type="Gene3D" id="1.20.1280.50">
    <property type="match status" value="1"/>
</dbReference>
<dbReference type="InterPro" id="IPR001810">
    <property type="entry name" value="F-box_dom"/>
</dbReference>
<evidence type="ECO:0000313" key="3">
    <source>
        <dbReference type="Proteomes" id="UP001161247"/>
    </source>
</evidence>
<name>A0AAV1EC25_OLDCO</name>
<accession>A0AAV1EC25</accession>
<evidence type="ECO:0000259" key="1">
    <source>
        <dbReference type="SMART" id="SM00256"/>
    </source>
</evidence>
<protein>
    <submittedName>
        <fullName evidence="2">OLC1v1018552C1</fullName>
    </submittedName>
</protein>
<keyword evidence="3" id="KW-1185">Reference proteome</keyword>
<organism evidence="2 3">
    <name type="scientific">Oldenlandia corymbosa var. corymbosa</name>
    <dbReference type="NCBI Taxonomy" id="529605"/>
    <lineage>
        <taxon>Eukaryota</taxon>
        <taxon>Viridiplantae</taxon>
        <taxon>Streptophyta</taxon>
        <taxon>Embryophyta</taxon>
        <taxon>Tracheophyta</taxon>
        <taxon>Spermatophyta</taxon>
        <taxon>Magnoliopsida</taxon>
        <taxon>eudicotyledons</taxon>
        <taxon>Gunneridae</taxon>
        <taxon>Pentapetalae</taxon>
        <taxon>asterids</taxon>
        <taxon>lamiids</taxon>
        <taxon>Gentianales</taxon>
        <taxon>Rubiaceae</taxon>
        <taxon>Rubioideae</taxon>
        <taxon>Spermacoceae</taxon>
        <taxon>Hedyotis-Oldenlandia complex</taxon>
        <taxon>Oldenlandia</taxon>
    </lineage>
</organism>
<dbReference type="InterPro" id="IPR036047">
    <property type="entry name" value="F-box-like_dom_sf"/>
</dbReference>
<feature type="domain" description="F-box" evidence="1">
    <location>
        <begin position="17"/>
        <end position="57"/>
    </location>
</feature>
<evidence type="ECO:0000313" key="2">
    <source>
        <dbReference type="EMBL" id="CAI9117206.1"/>
    </source>
</evidence>
<dbReference type="InterPro" id="IPR050796">
    <property type="entry name" value="SCF_F-box_component"/>
</dbReference>
<dbReference type="SMART" id="SM00256">
    <property type="entry name" value="FBOX"/>
    <property type="match status" value="1"/>
</dbReference>
<gene>
    <name evidence="2" type="ORF">OLC1_LOCUS23301</name>
</gene>
<dbReference type="PANTHER" id="PTHR31672:SF13">
    <property type="entry name" value="F-BOX PROTEIN CPR30-LIKE"/>
    <property type="match status" value="1"/>
</dbReference>
<dbReference type="PANTHER" id="PTHR31672">
    <property type="entry name" value="BNACNNG10540D PROTEIN"/>
    <property type="match status" value="1"/>
</dbReference>
<dbReference type="SUPFAM" id="SSF81383">
    <property type="entry name" value="F-box domain"/>
    <property type="match status" value="1"/>
</dbReference>
<sequence>MENPSHGHQCVDFLTNLPTELVEEIMMRVDLPTVGRARCVQRSWRAIWSYIDFCVRFCKVAVSNGPASLLFISQKNLYTSPFPQKMNFVVVNADDNTFRMCCKSNLLSLHPWFVQEILPITCQLVCMRLQSQLVILNPQIGQQRIIPAPFHPSLLEHYWTVTFDYIDSMAIYCIVALRQLPNGRMYAKYLSWIPYESLNGVVYGSWKVIYSLCPHVVMLEGLFVGDTVYWCINKLVHWPVNQINRRELLIAFSCSSQTFNIIQSPNDEHWKMYPLGFHNSTKLLNLMAKLCIVDEEFISLTALLQVWELRNDGEENLGYHWRKLHNVMLDFTPPTVPGLMVGPFMRHWKRPVFLCPKSSDEGDFVVACPDRYQFYIYNPVKSRFTLHVKPRMIQAMDHVAAGFFWCSLVRI</sequence>
<dbReference type="Pfam" id="PF00646">
    <property type="entry name" value="F-box"/>
    <property type="match status" value="1"/>
</dbReference>